<dbReference type="PANTHER" id="PTHR36917">
    <property type="entry name" value="INTRACELLULAR SEPTATION PROTEIN A-RELATED"/>
    <property type="match status" value="1"/>
</dbReference>
<evidence type="ECO:0000313" key="6">
    <source>
        <dbReference type="EMBL" id="MBI4922135.1"/>
    </source>
</evidence>
<feature type="transmembrane region" description="Helical" evidence="5">
    <location>
        <begin position="44"/>
        <end position="62"/>
    </location>
</feature>
<comment type="subcellular location">
    <subcellularLocation>
        <location evidence="5">Cell inner membrane</location>
        <topology evidence="5">Multi-pass membrane protein</topology>
    </subcellularLocation>
</comment>
<keyword evidence="2 5" id="KW-0812">Transmembrane</keyword>
<evidence type="ECO:0000256" key="5">
    <source>
        <dbReference type="HAMAP-Rule" id="MF_00189"/>
    </source>
</evidence>
<dbReference type="PANTHER" id="PTHR36917:SF1">
    <property type="entry name" value="INNER MEMBRANE-SPANNING PROTEIN YCIB"/>
    <property type="match status" value="1"/>
</dbReference>
<dbReference type="Pfam" id="PF04279">
    <property type="entry name" value="IspA"/>
    <property type="match status" value="1"/>
</dbReference>
<dbReference type="GO" id="GO:0005886">
    <property type="term" value="C:plasma membrane"/>
    <property type="evidence" value="ECO:0007669"/>
    <property type="project" value="UniProtKB-SubCell"/>
</dbReference>
<evidence type="ECO:0000313" key="7">
    <source>
        <dbReference type="Proteomes" id="UP000782610"/>
    </source>
</evidence>
<sequence length="207" mass="23260">MADVKEPEVNWAELRPQLIKMALELGPLVVFFIVNSRADIFSGTAWFMAAMVLSLLLSWLLLKRIAIMPLVTGAVVLIFGGLTLLLHDDTFIKIKPTIVNSLFGIVLLGGMLFGQSLLKYVFGDVYKLKPKGWTILTLRWGLFFFFLAVLNEVVWRTQTTDFWVAFKVWATMPLTVVFAALQLPVLQKYAPDPAHIGEIIPPMDPLP</sequence>
<dbReference type="InterPro" id="IPR006008">
    <property type="entry name" value="YciB"/>
</dbReference>
<dbReference type="NCBIfam" id="NF001323">
    <property type="entry name" value="PRK00259.1-1"/>
    <property type="match status" value="1"/>
</dbReference>
<protein>
    <recommendedName>
        <fullName evidence="5">Inner membrane-spanning protein YciB</fullName>
    </recommendedName>
</protein>
<feature type="transmembrane region" description="Helical" evidence="5">
    <location>
        <begin position="133"/>
        <end position="150"/>
    </location>
</feature>
<dbReference type="HAMAP" id="MF_00189">
    <property type="entry name" value="YciB"/>
    <property type="match status" value="1"/>
</dbReference>
<dbReference type="Proteomes" id="UP000782610">
    <property type="component" value="Unassembled WGS sequence"/>
</dbReference>
<keyword evidence="5" id="KW-0997">Cell inner membrane</keyword>
<proteinExistence type="inferred from homology"/>
<feature type="transmembrane region" description="Helical" evidence="5">
    <location>
        <begin position="98"/>
        <end position="121"/>
    </location>
</feature>
<dbReference type="AlphaFoldDB" id="A0A933L4E2"/>
<comment type="caution">
    <text evidence="6">The sequence shown here is derived from an EMBL/GenBank/DDBJ whole genome shotgun (WGS) entry which is preliminary data.</text>
</comment>
<gene>
    <name evidence="5" type="primary">yciB</name>
    <name evidence="6" type="ORF">HY834_10320</name>
</gene>
<feature type="transmembrane region" description="Helical" evidence="5">
    <location>
        <begin position="162"/>
        <end position="181"/>
    </location>
</feature>
<keyword evidence="1 5" id="KW-1003">Cell membrane</keyword>
<keyword evidence="4 5" id="KW-0472">Membrane</keyword>
<dbReference type="EMBL" id="JACRAF010000028">
    <property type="protein sequence ID" value="MBI4922135.1"/>
    <property type="molecule type" value="Genomic_DNA"/>
</dbReference>
<evidence type="ECO:0000256" key="4">
    <source>
        <dbReference type="ARBA" id="ARBA00023136"/>
    </source>
</evidence>
<dbReference type="NCBIfam" id="TIGR00997">
    <property type="entry name" value="ispZ"/>
    <property type="match status" value="1"/>
</dbReference>
<name>A0A933L4E2_9HYPH</name>
<organism evidence="6 7">
    <name type="scientific">Devosia nanyangense</name>
    <dbReference type="NCBI Taxonomy" id="1228055"/>
    <lineage>
        <taxon>Bacteria</taxon>
        <taxon>Pseudomonadati</taxon>
        <taxon>Pseudomonadota</taxon>
        <taxon>Alphaproteobacteria</taxon>
        <taxon>Hyphomicrobiales</taxon>
        <taxon>Devosiaceae</taxon>
        <taxon>Devosia</taxon>
    </lineage>
</organism>
<reference evidence="6" key="1">
    <citation type="submission" date="2020-07" db="EMBL/GenBank/DDBJ databases">
        <title>Huge and variable diversity of episymbiotic CPR bacteria and DPANN archaea in groundwater ecosystems.</title>
        <authorList>
            <person name="He C.Y."/>
            <person name="Keren R."/>
            <person name="Whittaker M."/>
            <person name="Farag I.F."/>
            <person name="Doudna J."/>
            <person name="Cate J.H.D."/>
            <person name="Banfield J.F."/>
        </authorList>
    </citation>
    <scope>NUCLEOTIDE SEQUENCE</scope>
    <source>
        <strain evidence="6">NC_groundwater_1586_Pr3_B-0.1um_66_15</strain>
    </source>
</reference>
<comment type="function">
    <text evidence="5">Plays a role in cell envelope biogenesis, maintenance of cell envelope integrity and membrane homeostasis.</text>
</comment>
<evidence type="ECO:0000256" key="1">
    <source>
        <dbReference type="ARBA" id="ARBA00022475"/>
    </source>
</evidence>
<keyword evidence="3 5" id="KW-1133">Transmembrane helix</keyword>
<comment type="similarity">
    <text evidence="5">Belongs to the YciB family.</text>
</comment>
<feature type="transmembrane region" description="Helical" evidence="5">
    <location>
        <begin position="67"/>
        <end position="86"/>
    </location>
</feature>
<accession>A0A933L4E2</accession>
<evidence type="ECO:0000256" key="2">
    <source>
        <dbReference type="ARBA" id="ARBA00022692"/>
    </source>
</evidence>
<evidence type="ECO:0000256" key="3">
    <source>
        <dbReference type="ARBA" id="ARBA00022989"/>
    </source>
</evidence>